<dbReference type="SMR" id="A0A1I7SVM6"/>
<gene>
    <name evidence="2" type="ORF">BXYJ_LOCUS5197</name>
</gene>
<keyword evidence="5" id="KW-1185">Reference proteome</keyword>
<dbReference type="SUPFAM" id="SSF52833">
    <property type="entry name" value="Thioredoxin-like"/>
    <property type="match status" value="1"/>
</dbReference>
<dbReference type="Proteomes" id="UP000659654">
    <property type="component" value="Unassembled WGS sequence"/>
</dbReference>
<dbReference type="Gene3D" id="1.50.10.10">
    <property type="match status" value="1"/>
</dbReference>
<evidence type="ECO:0000313" key="4">
    <source>
        <dbReference type="Proteomes" id="UP000095284"/>
    </source>
</evidence>
<evidence type="ECO:0000313" key="3">
    <source>
        <dbReference type="EMBL" id="CAG9101660.1"/>
    </source>
</evidence>
<dbReference type="eggNOG" id="KOG2244">
    <property type="taxonomic scope" value="Eukaryota"/>
</dbReference>
<feature type="domain" description="Spermatogenesis-associated protein 20-like TRX" evidence="1">
    <location>
        <begin position="32"/>
        <end position="189"/>
    </location>
</feature>
<dbReference type="Proteomes" id="UP000095284">
    <property type="component" value="Unplaced"/>
</dbReference>
<dbReference type="AlphaFoldDB" id="A0A1I7SVM6"/>
<dbReference type="InterPro" id="IPR036249">
    <property type="entry name" value="Thioredoxin-like_sf"/>
</dbReference>
<dbReference type="InterPro" id="IPR004879">
    <property type="entry name" value="Ssp411-like_TRX"/>
</dbReference>
<dbReference type="EMBL" id="CAJFCV020000002">
    <property type="protein sequence ID" value="CAG9101660.1"/>
    <property type="molecule type" value="Genomic_DNA"/>
</dbReference>
<reference evidence="6" key="1">
    <citation type="submission" date="2016-11" db="UniProtKB">
        <authorList>
            <consortium name="WormBaseParasite"/>
        </authorList>
    </citation>
    <scope>IDENTIFICATION</scope>
</reference>
<evidence type="ECO:0000313" key="5">
    <source>
        <dbReference type="Proteomes" id="UP000659654"/>
    </source>
</evidence>
<accession>A0A1I7SVM6</accession>
<evidence type="ECO:0000313" key="6">
    <source>
        <dbReference type="WBParaSite" id="BXY_1710300.1"/>
    </source>
</evidence>
<dbReference type="EMBL" id="CAJFDI010000002">
    <property type="protein sequence ID" value="CAD5217772.1"/>
    <property type="molecule type" value="Genomic_DNA"/>
</dbReference>
<dbReference type="InterPro" id="IPR008928">
    <property type="entry name" value="6-hairpin_glycosidase_sf"/>
</dbReference>
<dbReference type="Proteomes" id="UP000582659">
    <property type="component" value="Unassembled WGS sequence"/>
</dbReference>
<protein>
    <submittedName>
        <fullName evidence="2">(pine wood nematode) hypothetical protein</fullName>
    </submittedName>
    <submittedName>
        <fullName evidence="6">Thioredox_DsbH domain-containing protein</fullName>
    </submittedName>
</protein>
<dbReference type="WBParaSite" id="BXY_1710300.1">
    <property type="protein sequence ID" value="BXY_1710300.1"/>
    <property type="gene ID" value="BXY_1710300"/>
</dbReference>
<dbReference type="SUPFAM" id="SSF48208">
    <property type="entry name" value="Six-hairpin glycosidases"/>
    <property type="match status" value="1"/>
</dbReference>
<evidence type="ECO:0000313" key="2">
    <source>
        <dbReference type="EMBL" id="CAD5217772.1"/>
    </source>
</evidence>
<name>A0A1I7SVM6_BURXY</name>
<dbReference type="PANTHER" id="PTHR42899:SF1">
    <property type="entry name" value="SPERMATOGENESIS-ASSOCIATED PROTEIN 20"/>
    <property type="match status" value="1"/>
</dbReference>
<dbReference type="PANTHER" id="PTHR42899">
    <property type="entry name" value="SPERMATOGENESIS-ASSOCIATED PROTEIN 20"/>
    <property type="match status" value="1"/>
</dbReference>
<evidence type="ECO:0000259" key="1">
    <source>
        <dbReference type="Pfam" id="PF03190"/>
    </source>
</evidence>
<dbReference type="InterPro" id="IPR012341">
    <property type="entry name" value="6hp_glycosidase-like_sf"/>
</dbReference>
<dbReference type="Gene3D" id="3.40.30.10">
    <property type="entry name" value="Glutaredoxin"/>
    <property type="match status" value="1"/>
</dbReference>
<sequence length="755" mass="86472">MFLFTPFRNSSSFFFKSRNPIVKRAMSTKKLNRLAQEKSPYLLQHADNPVDWWPWGEEAFEKARTLKRPIFLSIGYSTCHWCHVMAHESFEDEEIAKFLNENFISIKVDREERPDVDRVYMSFVQAMLGSGGWPLTIFLAPNLAPFLGGTYFPPKDSPNQTGLLSILKLVDEKWKEDAAATTKQADVLAGILKEKLNTKGSTVEVDFLKIDEKSIEHFEKSFDSKHGGFTVAPKFPEPSNFVFLYHYITFNKGAEKAILTEKWATKTLDAMNAGGIHDHIGGGFHRYSVDPTWHVPHFEKMLYDQAQLLSAYANFHRLGHEYATVIRDIIGYLKERLLSKSGGFYSAEDADSLPKTDSPKKTEGAFYVWTRDETDELLEDIANVINENITYGELFGTSFDVRIEGNVDRVFDPHNELKGVNVLHRTRPIADLAQEFKMSEKDYLFCLDECKKILKERRDQRPRPHRDNKVITSWNSMTISGLVDAAKALPEIKKEALELAENSLKFIESNLMDLEKYELQRSVLVDDQGEVKKSNPIPAVADDYANLIKAYLDLFEFTQKDDYLVKAIKLQEVFDKKFYDTEDKSGYFLNETNVNLYMRPKNEQDTAEPSHNSVAAENLHRLHGFAGDEKYKKQATELVQGLGETLNRNPNALPYLASVAHRLGKSGTQVLVVTPTFDENTEKALELINQTPIPNSTLILLELDKESYIRKNNPHVAEMAEYMKDWMVQICQDESCGMPAQNLNQLEIQLKEYRK</sequence>
<dbReference type="CDD" id="cd02955">
    <property type="entry name" value="SSP411"/>
    <property type="match status" value="1"/>
</dbReference>
<dbReference type="GO" id="GO:0005975">
    <property type="term" value="P:carbohydrate metabolic process"/>
    <property type="evidence" value="ECO:0007669"/>
    <property type="project" value="InterPro"/>
</dbReference>
<dbReference type="PIRSF" id="PIRSF006402">
    <property type="entry name" value="UCP006402_thioredoxin"/>
    <property type="match status" value="1"/>
</dbReference>
<dbReference type="OrthoDB" id="1923667at2759"/>
<organism evidence="4 6">
    <name type="scientific">Bursaphelenchus xylophilus</name>
    <name type="common">Pinewood nematode worm</name>
    <name type="synonym">Aphelenchoides xylophilus</name>
    <dbReference type="NCBI Taxonomy" id="6326"/>
    <lineage>
        <taxon>Eukaryota</taxon>
        <taxon>Metazoa</taxon>
        <taxon>Ecdysozoa</taxon>
        <taxon>Nematoda</taxon>
        <taxon>Chromadorea</taxon>
        <taxon>Rhabditida</taxon>
        <taxon>Tylenchina</taxon>
        <taxon>Tylenchomorpha</taxon>
        <taxon>Aphelenchoidea</taxon>
        <taxon>Aphelenchoididae</taxon>
        <taxon>Bursaphelenchus</taxon>
    </lineage>
</organism>
<proteinExistence type="predicted"/>
<dbReference type="InterPro" id="IPR024705">
    <property type="entry name" value="Ssp411"/>
</dbReference>
<dbReference type="Pfam" id="PF03190">
    <property type="entry name" value="Thioredox_DsbH"/>
    <property type="match status" value="1"/>
</dbReference>
<reference evidence="3" key="2">
    <citation type="submission" date="2020-08" db="EMBL/GenBank/DDBJ databases">
        <authorList>
            <person name="Kikuchi T."/>
        </authorList>
    </citation>
    <scope>NUCLEOTIDE SEQUENCE</scope>
    <source>
        <strain evidence="2">Ka4C1</strain>
    </source>
</reference>